<dbReference type="GO" id="GO:0003923">
    <property type="term" value="F:GPI-anchor transamidase activity"/>
    <property type="evidence" value="ECO:0007669"/>
    <property type="project" value="InterPro"/>
</dbReference>
<gene>
    <name evidence="5" type="ORF">VICG_01851</name>
</gene>
<dbReference type="GO" id="GO:0006508">
    <property type="term" value="P:proteolysis"/>
    <property type="evidence" value="ECO:0007669"/>
    <property type="project" value="InterPro"/>
</dbReference>
<dbReference type="Proteomes" id="UP000011082">
    <property type="component" value="Unassembled WGS sequence"/>
</dbReference>
<sequence length="266" mass="30767">MIILFHLLKGYCKTMGILINTSKNFFNYRHMSNIQVMHYLLRNSGLPSENILIFQREDPFMDPRNIFKDKVFLSEDISIPHYQMPPSKISEHFILNIFYLRHPLLYRLDSKDSLIFYMCGHAREQFFKVSDRYFIFKNDLMRAINPLSQRVSKILLILDTCQASSLIDDDGIPPNVCVISTSSTIEFSYSHSNVSLLGVSSIDEVMFTMYRKGIDGTVLICEYFEGFNDGTLKSTVKCHGNRSFKFSDFIGNSNEDMSNSISEFVL</sequence>
<dbReference type="Gene3D" id="3.40.50.1460">
    <property type="match status" value="1"/>
</dbReference>
<reference evidence="6" key="1">
    <citation type="submission" date="2011-05" db="EMBL/GenBank/DDBJ databases">
        <title>The genome sequence of Vittaforma corneae strain ATCC 50505.</title>
        <authorList>
            <consortium name="The Broad Institute Genome Sequencing Platform"/>
            <person name="Cuomo C."/>
            <person name="Didier E."/>
            <person name="Bowers L."/>
            <person name="Young S.K."/>
            <person name="Zeng Q."/>
            <person name="Gargeya S."/>
            <person name="Fitzgerald M."/>
            <person name="Haas B."/>
            <person name="Abouelleil A."/>
            <person name="Alvarado L."/>
            <person name="Arachchi H.M."/>
            <person name="Berlin A."/>
            <person name="Chapman S.B."/>
            <person name="Gearin G."/>
            <person name="Goldberg J."/>
            <person name="Griggs A."/>
            <person name="Gujja S."/>
            <person name="Hansen M."/>
            <person name="Heiman D."/>
            <person name="Howarth C."/>
            <person name="Larimer J."/>
            <person name="Lui A."/>
            <person name="MacDonald P.J.P."/>
            <person name="McCowen C."/>
            <person name="Montmayeur A."/>
            <person name="Murphy C."/>
            <person name="Neiman D."/>
            <person name="Pearson M."/>
            <person name="Priest M."/>
            <person name="Roberts A."/>
            <person name="Saif S."/>
            <person name="Shea T."/>
            <person name="Sisk P."/>
            <person name="Stolte C."/>
            <person name="Sykes S."/>
            <person name="Wortman J."/>
            <person name="Nusbaum C."/>
            <person name="Birren B."/>
        </authorList>
    </citation>
    <scope>NUCLEOTIDE SEQUENCE [LARGE SCALE GENOMIC DNA]</scope>
    <source>
        <strain evidence="6">ATCC 50505</strain>
    </source>
</reference>
<evidence type="ECO:0000256" key="4">
    <source>
        <dbReference type="ARBA" id="ARBA00022729"/>
    </source>
</evidence>
<dbReference type="AlphaFoldDB" id="L2GLK1"/>
<evidence type="ECO:0000313" key="5">
    <source>
        <dbReference type="EMBL" id="ELA41152.1"/>
    </source>
</evidence>
<dbReference type="UniPathway" id="UPA00196"/>
<dbReference type="RefSeq" id="XP_007605296.1">
    <property type="nucleotide sequence ID" value="XM_007605234.1"/>
</dbReference>
<dbReference type="STRING" id="993615.L2GLK1"/>
<dbReference type="EMBL" id="JH370149">
    <property type="protein sequence ID" value="ELA41152.1"/>
    <property type="molecule type" value="Genomic_DNA"/>
</dbReference>
<keyword evidence="3" id="KW-0337">GPI-anchor biosynthesis</keyword>
<dbReference type="PANTHER" id="PTHR48067">
    <property type="entry name" value="GPI-ANCHOR TRANSAMIDASE"/>
    <property type="match status" value="1"/>
</dbReference>
<protein>
    <recommendedName>
        <fullName evidence="7">GPI-anchor transamidase</fullName>
    </recommendedName>
</protein>
<dbReference type="InParanoid" id="L2GLK1"/>
<name>L2GLK1_VITCO</name>
<dbReference type="GO" id="GO:0042765">
    <property type="term" value="C:GPI-anchor transamidase complex"/>
    <property type="evidence" value="ECO:0007669"/>
    <property type="project" value="InterPro"/>
</dbReference>
<organism evidence="5 6">
    <name type="scientific">Vittaforma corneae (strain ATCC 50505)</name>
    <name type="common">Microsporidian parasite</name>
    <name type="synonym">Nosema corneum</name>
    <dbReference type="NCBI Taxonomy" id="993615"/>
    <lineage>
        <taxon>Eukaryota</taxon>
        <taxon>Fungi</taxon>
        <taxon>Fungi incertae sedis</taxon>
        <taxon>Microsporidia</taxon>
        <taxon>Nosematidae</taxon>
        <taxon>Vittaforma</taxon>
    </lineage>
</organism>
<dbReference type="FunCoup" id="L2GLK1">
    <property type="interactions" value="98"/>
</dbReference>
<dbReference type="OrthoDB" id="192611at2759"/>
<keyword evidence="4" id="KW-0732">Signal</keyword>
<evidence type="ECO:0000256" key="3">
    <source>
        <dbReference type="ARBA" id="ARBA00022502"/>
    </source>
</evidence>
<dbReference type="GO" id="GO:0016255">
    <property type="term" value="P:attachment of GPI anchor to protein"/>
    <property type="evidence" value="ECO:0007669"/>
    <property type="project" value="InterPro"/>
</dbReference>
<dbReference type="GO" id="GO:0006506">
    <property type="term" value="P:GPI anchor biosynthetic process"/>
    <property type="evidence" value="ECO:0007669"/>
    <property type="project" value="UniProtKB-UniPathway"/>
</dbReference>
<dbReference type="PRINTS" id="PR00776">
    <property type="entry name" value="HEMOGLOBNASE"/>
</dbReference>
<dbReference type="InterPro" id="IPR001096">
    <property type="entry name" value="Peptidase_C13"/>
</dbReference>
<comment type="similarity">
    <text evidence="2">Belongs to the peptidase C13 family.</text>
</comment>
<dbReference type="InterPro" id="IPR028361">
    <property type="entry name" value="GPI_transamidase"/>
</dbReference>
<dbReference type="OMA" id="DNFPYFF"/>
<evidence type="ECO:0000256" key="2">
    <source>
        <dbReference type="ARBA" id="ARBA00009941"/>
    </source>
</evidence>
<dbReference type="HOGENOM" id="CLU_089387_0_0_1"/>
<evidence type="ECO:0000256" key="1">
    <source>
        <dbReference type="ARBA" id="ARBA00004687"/>
    </source>
</evidence>
<accession>L2GLK1</accession>
<comment type="pathway">
    <text evidence="1">Glycolipid biosynthesis; glycosylphosphatidylinositol-anchor biosynthesis.</text>
</comment>
<proteinExistence type="inferred from homology"/>
<keyword evidence="6" id="KW-1185">Reference proteome</keyword>
<evidence type="ECO:0008006" key="7">
    <source>
        <dbReference type="Google" id="ProtNLM"/>
    </source>
</evidence>
<dbReference type="VEuPathDB" id="MicrosporidiaDB:VICG_01851"/>
<evidence type="ECO:0000313" key="6">
    <source>
        <dbReference type="Proteomes" id="UP000011082"/>
    </source>
</evidence>
<dbReference type="GeneID" id="19882561"/>
<dbReference type="PANTHER" id="PTHR48067:SF1">
    <property type="entry name" value="GPI-ANCHOR TRANSAMIDASE"/>
    <property type="match status" value="1"/>
</dbReference>